<sequence>MKKTTAILLGTALLFTTNAFAAQLLTKNEFKKVESQYQKIGTVSTSNEVSVDDAKKELIEKADKQGADVLVLTSGNTNNKIHGTANIYKKK</sequence>
<reference evidence="6 16" key="6">
    <citation type="journal article" date="2021" name="Clin. Infect. Dis.">
        <title>Rapid development of cefiderocol resistance in carbapenem-resistant Enterobacter cloacae during therapy is associated with heterogeneous mutations in the catecholate siderophore receptor cira.</title>
        <authorList>
            <person name="Klein S."/>
            <person name="Boutin S."/>
            <person name="Kocer K."/>
            <person name="Fiedler M.O."/>
            <person name="Storzinger D."/>
            <person name="Weigand M.A."/>
            <person name="Tan B."/>
            <person name="Richter D."/>
            <person name="Rupp C."/>
            <person name="Mieth M."/>
            <person name="Mehrabi A."/>
            <person name="Hackert T."/>
            <person name="Zimmermann S."/>
            <person name="Heeg K."/>
            <person name="Nurjadi D."/>
        </authorList>
    </citation>
    <scope>NUCLEOTIDE SEQUENCE [LARGE SCALE GENOMIC DNA]</scope>
    <source>
        <strain evidence="6 16">BK34275</strain>
    </source>
</reference>
<evidence type="ECO:0000313" key="8">
    <source>
        <dbReference type="EMBL" id="RNT34575.1"/>
    </source>
</evidence>
<dbReference type="KEGG" id="ern:BFV67_05180"/>
<dbReference type="GeneID" id="97444336"/>
<dbReference type="Proteomes" id="UP000286098">
    <property type="component" value="Unassembled WGS sequence"/>
</dbReference>
<evidence type="ECO:0000313" key="6">
    <source>
        <dbReference type="EMBL" id="MBU3767618.1"/>
    </source>
</evidence>
<dbReference type="AlphaFoldDB" id="A0A155ZS99"/>
<protein>
    <submittedName>
        <fullName evidence="6">DUF1471 domain-containing protein</fullName>
    </submittedName>
    <submittedName>
        <fullName evidence="10">Protein of uncharacterized function (DUF1471)</fullName>
    </submittedName>
</protein>
<dbReference type="Proteomes" id="UP000813349">
    <property type="component" value="Unassembled WGS sequence"/>
</dbReference>
<reference evidence="4" key="5">
    <citation type="journal article" date="2020" name="J Glob Antimicrob Resist">
        <title>Genomic characterization of clinical Enterobacter roggenkampii co-harboring blaIMP-1- and blaGES-5-encoding IncP6 and mcr-9-encoding IncHI2 plasmids isolated in Japan.</title>
        <authorList>
            <person name="Umeda K."/>
            <person name="Nakamura H."/>
            <person name="Fukuda A."/>
            <person name="Matsumoto Y."/>
            <person name="Motooka D."/>
            <person name="Nakamura S."/>
            <person name="Yasui Y."/>
            <person name="Yoshida H."/>
            <person name="Kawahara R."/>
        </authorList>
    </citation>
    <scope>NUCLEOTIDE SEQUENCE</scope>
    <source>
        <strain evidence="4">OIPH-N260</strain>
    </source>
</reference>
<feature type="domain" description="YdgH/BhsA/McbA-like" evidence="3">
    <location>
        <begin position="37"/>
        <end position="89"/>
    </location>
</feature>
<gene>
    <name evidence="10" type="primary">bhsA_1</name>
    <name evidence="5" type="ORF">ABF77_20380</name>
    <name evidence="8" type="ORF">B9059_021720</name>
    <name evidence="7" type="ORF">DXF87_02665</name>
    <name evidence="6" type="ORF">J0A64_13550</name>
    <name evidence="4" type="ORF">OIPHN260_13150</name>
    <name evidence="10" type="ORF">SAMEA2273136_01248</name>
    <name evidence="9" type="ORF">SAMEA2273443_00258</name>
</gene>
<dbReference type="SUPFAM" id="SSF159871">
    <property type="entry name" value="YdgH-like"/>
    <property type="match status" value="1"/>
</dbReference>
<accession>A0A155ZS99</accession>
<evidence type="ECO:0000313" key="9">
    <source>
        <dbReference type="EMBL" id="SAA02878.1"/>
    </source>
</evidence>
<dbReference type="InterPro" id="IPR036275">
    <property type="entry name" value="YdgH-like_sf"/>
</dbReference>
<accession>A0A1S2AD08</accession>
<reference evidence="8 15" key="4">
    <citation type="submission" date="2018-10" db="EMBL/GenBank/DDBJ databases">
        <authorList>
            <person name="Vanduin D."/>
            <person name="Fouts D."/>
            <person name="Wright M."/>
            <person name="Sutton G."/>
            <person name="Nguyen K."/>
            <person name="Kreiswirth B."/>
            <person name="Chen L."/>
            <person name="Rojas L."/>
            <person name="Hujer A."/>
            <person name="Hujer K."/>
            <person name="Bonomo R."/>
            <person name="Adams M."/>
        </authorList>
    </citation>
    <scope>NUCLEOTIDE SEQUENCE [LARGE SCALE GENOMIC DNA]</scope>
    <source>
        <strain evidence="8 15">CRK0054</strain>
    </source>
</reference>
<dbReference type="EMBL" id="FKDD01000004">
    <property type="protein sequence ID" value="SAB81859.1"/>
    <property type="molecule type" value="Genomic_DNA"/>
</dbReference>
<evidence type="ECO:0000313" key="4">
    <source>
        <dbReference type="EMBL" id="BCL41813.1"/>
    </source>
</evidence>
<evidence type="ECO:0000313" key="12">
    <source>
        <dbReference type="Proteomes" id="UP000077063"/>
    </source>
</evidence>
<evidence type="ECO:0000256" key="1">
    <source>
        <dbReference type="ARBA" id="ARBA00022729"/>
    </source>
</evidence>
<keyword evidence="1 2" id="KW-0732">Signal</keyword>
<evidence type="ECO:0000313" key="14">
    <source>
        <dbReference type="Proteomes" id="UP000255291"/>
    </source>
</evidence>
<evidence type="ECO:0000313" key="10">
    <source>
        <dbReference type="EMBL" id="SAB81859.1"/>
    </source>
</evidence>
<dbReference type="Proteomes" id="UP000077063">
    <property type="component" value="Unassembled WGS sequence"/>
</dbReference>
<keyword evidence="12" id="KW-1185">Reference proteome</keyword>
<dbReference type="EMBL" id="AP023447">
    <property type="protein sequence ID" value="BCL41813.1"/>
    <property type="molecule type" value="Genomic_DNA"/>
</dbReference>
<name>A0A155ZS99_9ENTR</name>
<accession>A0A0F5BTJ3</accession>
<dbReference type="EMBL" id="FKDK01000001">
    <property type="protein sequence ID" value="SAA02878.1"/>
    <property type="molecule type" value="Genomic_DNA"/>
</dbReference>
<dbReference type="Proteomes" id="UP000036013">
    <property type="component" value="Unassembled WGS sequence"/>
</dbReference>
<evidence type="ECO:0000313" key="7">
    <source>
        <dbReference type="EMBL" id="RDT61613.1"/>
    </source>
</evidence>
<feature type="chain" id="PRO_5013477636" evidence="2">
    <location>
        <begin position="22"/>
        <end position="91"/>
    </location>
</feature>
<dbReference type="EMBL" id="NEYZ02000088">
    <property type="protein sequence ID" value="RNT34575.1"/>
    <property type="molecule type" value="Genomic_DNA"/>
</dbReference>
<evidence type="ECO:0000313" key="15">
    <source>
        <dbReference type="Proteomes" id="UP000286098"/>
    </source>
</evidence>
<feature type="signal peptide" evidence="2">
    <location>
        <begin position="1"/>
        <end position="21"/>
    </location>
</feature>
<evidence type="ECO:0000313" key="16">
    <source>
        <dbReference type="Proteomes" id="UP000813349"/>
    </source>
</evidence>
<dbReference type="EMBL" id="LEDI01000110">
    <property type="protein sequence ID" value="KLP90854.1"/>
    <property type="molecule type" value="Genomic_DNA"/>
</dbReference>
<evidence type="ECO:0000256" key="2">
    <source>
        <dbReference type="SAM" id="SignalP"/>
    </source>
</evidence>
<accession>A0A0F1JRM0</accession>
<evidence type="ECO:0000313" key="13">
    <source>
        <dbReference type="Proteomes" id="UP000077278"/>
    </source>
</evidence>
<dbReference type="Proteomes" id="UP000077278">
    <property type="component" value="Unassembled WGS sequence"/>
</dbReference>
<dbReference type="NCBIfam" id="NF007400">
    <property type="entry name" value="PRK09929.1"/>
    <property type="match status" value="1"/>
</dbReference>
<dbReference type="EMBL" id="JAFKCP010000007">
    <property type="protein sequence ID" value="MBU3767618.1"/>
    <property type="molecule type" value="Genomic_DNA"/>
</dbReference>
<accession>V3E226</accession>
<organism evidence="10 13">
    <name type="scientific">Enterobacter roggenkampii</name>
    <dbReference type="NCBI Taxonomy" id="1812935"/>
    <lineage>
        <taxon>Bacteria</taxon>
        <taxon>Pseudomonadati</taxon>
        <taxon>Pseudomonadota</taxon>
        <taxon>Gammaproteobacteria</taxon>
        <taxon>Enterobacterales</taxon>
        <taxon>Enterobacteriaceae</taxon>
        <taxon>Enterobacter</taxon>
        <taxon>Enterobacter cloacae complex</taxon>
    </lineage>
</organism>
<dbReference type="Proteomes" id="UP000595858">
    <property type="component" value="Chromosome"/>
</dbReference>
<dbReference type="InterPro" id="IPR010854">
    <property type="entry name" value="YdgH/BhsA/McbA-like_dom"/>
</dbReference>
<dbReference type="Pfam" id="PF07338">
    <property type="entry name" value="YdgH_BhsA-like"/>
    <property type="match status" value="1"/>
</dbReference>
<reference evidence="7 14" key="3">
    <citation type="submission" date="2018-07" db="EMBL/GenBank/DDBJ databases">
        <title>The use of a cohorting ward and systematic surveillance cultures for the control of a Klebsiella pneumoniae carbapenemase (KPC)-producing Enterobacteriaceae outbreak.</title>
        <authorList>
            <person name="Doi Y."/>
        </authorList>
    </citation>
    <scope>NUCLEOTIDE SEQUENCE [LARGE SCALE GENOMIC DNA]</scope>
    <source>
        <strain evidence="7 14">1-RC-17-04017</strain>
    </source>
</reference>
<dbReference type="InterPro" id="IPR025543">
    <property type="entry name" value="Dodecin-like"/>
</dbReference>
<dbReference type="Gene3D" id="3.30.1660.10">
    <property type="entry name" value="Flavin-binding protein dodecin"/>
    <property type="match status" value="1"/>
</dbReference>
<evidence type="ECO:0000259" key="3">
    <source>
        <dbReference type="Pfam" id="PF07338"/>
    </source>
</evidence>
<dbReference type="RefSeq" id="WP_021241596.1">
    <property type="nucleotide sequence ID" value="NZ_AP022465.1"/>
</dbReference>
<reference evidence="5 11" key="1">
    <citation type="submission" date="2015-06" db="EMBL/GenBank/DDBJ databases">
        <authorList>
            <person name="Adams M."/>
            <person name="Sutton G."/>
            <person name="Nelson K."/>
            <person name="Bonomo R."/>
            <person name="McCorrison J."/>
            <person name="Sanka R."/>
            <person name="Brinkac L."/>
            <person name="Nierman W."/>
        </authorList>
    </citation>
    <scope>NUCLEOTIDE SEQUENCE [LARGE SCALE GENOMIC DNA]</scope>
    <source>
        <strain evidence="5 11">GN02692</strain>
    </source>
</reference>
<dbReference type="EMBL" id="QRBW01000003">
    <property type="protein sequence ID" value="RDT61613.1"/>
    <property type="molecule type" value="Genomic_DNA"/>
</dbReference>
<evidence type="ECO:0000313" key="11">
    <source>
        <dbReference type="Proteomes" id="UP000036013"/>
    </source>
</evidence>
<dbReference type="Proteomes" id="UP000255291">
    <property type="component" value="Unassembled WGS sequence"/>
</dbReference>
<dbReference type="OrthoDB" id="6520115at2"/>
<reference evidence="12 13" key="2">
    <citation type="submission" date="2016-03" db="EMBL/GenBank/DDBJ databases">
        <authorList>
            <consortium name="Pathogen Informatics"/>
        </authorList>
    </citation>
    <scope>NUCLEOTIDE SEQUENCE [LARGE SCALE GENOMIC DNA]</scope>
    <source>
        <strain evidence="12">e2161</strain>
        <strain evidence="9">E2161</strain>
        <strain evidence="13">e264</strain>
        <strain evidence="10">E264</strain>
    </source>
</reference>
<evidence type="ECO:0000313" key="5">
    <source>
        <dbReference type="EMBL" id="KLP90854.1"/>
    </source>
</evidence>
<dbReference type="KEGG" id="ecls:LI67_006415"/>
<proteinExistence type="predicted"/>